<dbReference type="InterPro" id="IPR017438">
    <property type="entry name" value="ATP-NAD_kinase_N"/>
</dbReference>
<keyword evidence="4 6" id="KW-0520">NAD</keyword>
<dbReference type="HAMAP" id="MF_00361">
    <property type="entry name" value="NAD_kinase"/>
    <property type="match status" value="1"/>
</dbReference>
<comment type="cofactor">
    <cofactor evidence="6">
        <name>a divalent metal cation</name>
        <dbReference type="ChEBI" id="CHEBI:60240"/>
    </cofactor>
</comment>
<evidence type="ECO:0000256" key="3">
    <source>
        <dbReference type="ARBA" id="ARBA00022857"/>
    </source>
</evidence>
<dbReference type="Proteomes" id="UP000255517">
    <property type="component" value="Unassembled WGS sequence"/>
</dbReference>
<dbReference type="STRING" id="1122949.GCA_000378725_01615"/>
<dbReference type="GO" id="GO:0005737">
    <property type="term" value="C:cytoplasm"/>
    <property type="evidence" value="ECO:0007669"/>
    <property type="project" value="UniProtKB-SubCell"/>
</dbReference>
<comment type="similarity">
    <text evidence="6">Belongs to the NAD kinase family.</text>
</comment>
<dbReference type="GO" id="GO:0019674">
    <property type="term" value="P:NAD+ metabolic process"/>
    <property type="evidence" value="ECO:0007669"/>
    <property type="project" value="InterPro"/>
</dbReference>
<evidence type="ECO:0000256" key="2">
    <source>
        <dbReference type="ARBA" id="ARBA00022777"/>
    </source>
</evidence>
<dbReference type="OrthoDB" id="9774737at2"/>
<dbReference type="GO" id="GO:0005524">
    <property type="term" value="F:ATP binding"/>
    <property type="evidence" value="ECO:0007669"/>
    <property type="project" value="UniProtKB-KW"/>
</dbReference>
<feature type="binding site" evidence="6">
    <location>
        <position position="153"/>
    </location>
    <ligand>
        <name>NAD(+)</name>
        <dbReference type="ChEBI" id="CHEBI:57540"/>
    </ligand>
</feature>
<keyword evidence="2 6" id="KW-0418">Kinase</keyword>
<evidence type="ECO:0000256" key="4">
    <source>
        <dbReference type="ARBA" id="ARBA00023027"/>
    </source>
</evidence>
<keyword evidence="6" id="KW-0547">Nucleotide-binding</keyword>
<dbReference type="Pfam" id="PF20143">
    <property type="entry name" value="NAD_kinase_C"/>
    <property type="match status" value="1"/>
</dbReference>
<dbReference type="EC" id="2.7.1.23" evidence="6"/>
<dbReference type="Gene3D" id="2.60.200.30">
    <property type="entry name" value="Probable inorganic polyphosphate/atp-NAD kinase, domain 2"/>
    <property type="match status" value="1"/>
</dbReference>
<reference evidence="7 8" key="1">
    <citation type="submission" date="2018-06" db="EMBL/GenBank/DDBJ databases">
        <authorList>
            <consortium name="Pathogen Informatics"/>
            <person name="Doyle S."/>
        </authorList>
    </citation>
    <scope>NUCLEOTIDE SEQUENCE [LARGE SCALE GENOMIC DNA]</scope>
    <source>
        <strain evidence="7 8">NCTC13149</strain>
    </source>
</reference>
<feature type="binding site" evidence="6">
    <location>
        <begin position="164"/>
        <end position="169"/>
    </location>
    <ligand>
        <name>NAD(+)</name>
        <dbReference type="ChEBI" id="CHEBI:57540"/>
    </ligand>
</feature>
<dbReference type="InterPro" id="IPR002504">
    <property type="entry name" value="NADK"/>
</dbReference>
<evidence type="ECO:0000256" key="1">
    <source>
        <dbReference type="ARBA" id="ARBA00022679"/>
    </source>
</evidence>
<dbReference type="EMBL" id="UGSZ01000001">
    <property type="protein sequence ID" value="SUB56669.1"/>
    <property type="molecule type" value="Genomic_DNA"/>
</dbReference>
<dbReference type="PANTHER" id="PTHR20275">
    <property type="entry name" value="NAD KINASE"/>
    <property type="match status" value="1"/>
</dbReference>
<comment type="subcellular location">
    <subcellularLocation>
        <location evidence="6">Cytoplasm</location>
    </subcellularLocation>
</comment>
<evidence type="ECO:0000313" key="7">
    <source>
        <dbReference type="EMBL" id="SUB56669.1"/>
    </source>
</evidence>
<evidence type="ECO:0000313" key="8">
    <source>
        <dbReference type="Proteomes" id="UP000255517"/>
    </source>
</evidence>
<dbReference type="GO" id="GO:0051287">
    <property type="term" value="F:NAD binding"/>
    <property type="evidence" value="ECO:0007669"/>
    <property type="project" value="UniProtKB-ARBA"/>
</dbReference>
<dbReference type="Pfam" id="PF01513">
    <property type="entry name" value="NAD_kinase"/>
    <property type="match status" value="1"/>
</dbReference>
<dbReference type="GO" id="GO:0003951">
    <property type="term" value="F:NAD+ kinase activity"/>
    <property type="evidence" value="ECO:0007669"/>
    <property type="project" value="UniProtKB-UniRule"/>
</dbReference>
<dbReference type="Gene3D" id="3.40.50.10330">
    <property type="entry name" value="Probable inorganic polyphosphate/atp-NAD kinase, domain 1"/>
    <property type="match status" value="1"/>
</dbReference>
<keyword evidence="3 6" id="KW-0521">NADP</keyword>
<proteinExistence type="inferred from homology"/>
<feature type="binding site" evidence="6">
    <location>
        <position position="56"/>
    </location>
    <ligand>
        <name>NAD(+)</name>
        <dbReference type="ChEBI" id="CHEBI:57540"/>
    </ligand>
</feature>
<dbReference type="GO" id="GO:0046872">
    <property type="term" value="F:metal ion binding"/>
    <property type="evidence" value="ECO:0007669"/>
    <property type="project" value="UniProtKB-UniRule"/>
</dbReference>
<dbReference type="InterPro" id="IPR016064">
    <property type="entry name" value="NAD/diacylglycerol_kinase_sf"/>
</dbReference>
<keyword evidence="6" id="KW-0067">ATP-binding</keyword>
<evidence type="ECO:0000256" key="6">
    <source>
        <dbReference type="HAMAP-Rule" id="MF_00361"/>
    </source>
</evidence>
<dbReference type="SUPFAM" id="SSF111331">
    <property type="entry name" value="NAD kinase/diacylglycerol kinase-like"/>
    <property type="match status" value="1"/>
</dbReference>
<dbReference type="GO" id="GO:0006741">
    <property type="term" value="P:NADP+ biosynthetic process"/>
    <property type="evidence" value="ECO:0007669"/>
    <property type="project" value="UniProtKB-UniRule"/>
</dbReference>
<dbReference type="AlphaFoldDB" id="A0A379C3I3"/>
<sequence>MTEGIISIITNANYHSKRIAQKLYNSLSIRGFKPFYGFRNDASLCVCVGGDGSFLKAIHRNNFPKIAFVGINTGHLGFYQEILPEDIDSFLDAYEEKNYKETTIKLLKAEIFTKNKTYVQYGINEMVLKASHSKLIHMNVFIDRNHLEKFSGDGLLISTPSGSTAYNFSSGGSIVHPSLDVLQMTPISPVNSAAYRSLASSIIVPGSHSLSLVVEKRYANANLLLIDGVENFYANLQRVNFSLSDKCITKLLFSENSYWEKLKDKFL</sequence>
<comment type="function">
    <text evidence="6">Involved in the regulation of the intracellular balance of NAD and NADP, and is a key enzyme in the biosynthesis of NADP. Catalyzes specifically the phosphorylation on 2'-hydroxyl of the adenosine moiety of NAD to yield NADP.</text>
</comment>
<feature type="binding site" evidence="6">
    <location>
        <begin position="124"/>
        <end position="125"/>
    </location>
    <ligand>
        <name>NAD(+)</name>
        <dbReference type="ChEBI" id="CHEBI:57540"/>
    </ligand>
</feature>
<accession>A0A379C3I3</accession>
<comment type="caution">
    <text evidence="6">Lacks conserved residue(s) required for the propagation of feature annotation.</text>
</comment>
<dbReference type="InterPro" id="IPR017437">
    <property type="entry name" value="ATP-NAD_kinase_PpnK-typ_C"/>
</dbReference>
<dbReference type="PANTHER" id="PTHR20275:SF0">
    <property type="entry name" value="NAD KINASE"/>
    <property type="match status" value="1"/>
</dbReference>
<keyword evidence="6" id="KW-0963">Cytoplasm</keyword>
<feature type="active site" description="Proton acceptor" evidence="6">
    <location>
        <position position="51"/>
    </location>
</feature>
<keyword evidence="1 6" id="KW-0808">Transferase</keyword>
<dbReference type="RefSeq" id="WP_019035236.1">
    <property type="nucleotide sequence ID" value="NZ_UGSZ01000001.1"/>
</dbReference>
<feature type="binding site" evidence="6">
    <location>
        <begin position="51"/>
        <end position="52"/>
    </location>
    <ligand>
        <name>NAD(+)</name>
        <dbReference type="ChEBI" id="CHEBI:57540"/>
    </ligand>
</feature>
<organism evidence="7 8">
    <name type="scientific">Peptoniphilus lacrimalis</name>
    <dbReference type="NCBI Taxonomy" id="33031"/>
    <lineage>
        <taxon>Bacteria</taxon>
        <taxon>Bacillati</taxon>
        <taxon>Bacillota</taxon>
        <taxon>Tissierellia</taxon>
        <taxon>Tissierellales</taxon>
        <taxon>Peptoniphilaceae</taxon>
        <taxon>Peptoniphilus</taxon>
    </lineage>
</organism>
<evidence type="ECO:0000256" key="5">
    <source>
        <dbReference type="ARBA" id="ARBA00047925"/>
    </source>
</evidence>
<gene>
    <name evidence="7" type="primary">ppnK1</name>
    <name evidence="6" type="synonym">nadK</name>
    <name evidence="7" type="ORF">NCTC13149_00441</name>
</gene>
<comment type="catalytic activity">
    <reaction evidence="5 6">
        <text>NAD(+) + ATP = ADP + NADP(+) + H(+)</text>
        <dbReference type="Rhea" id="RHEA:18629"/>
        <dbReference type="ChEBI" id="CHEBI:15378"/>
        <dbReference type="ChEBI" id="CHEBI:30616"/>
        <dbReference type="ChEBI" id="CHEBI:57540"/>
        <dbReference type="ChEBI" id="CHEBI:58349"/>
        <dbReference type="ChEBI" id="CHEBI:456216"/>
        <dbReference type="EC" id="2.7.1.23"/>
    </reaction>
</comment>
<protein>
    <recommendedName>
        <fullName evidence="6">NAD kinase</fullName>
        <ecNumber evidence="6">2.7.1.23</ecNumber>
    </recommendedName>
    <alternativeName>
        <fullName evidence="6">ATP-dependent NAD kinase</fullName>
    </alternativeName>
</protein>
<name>A0A379C3I3_9FIRM</name>